<protein>
    <submittedName>
        <fullName evidence="2">Uncharacterized protein</fullName>
    </submittedName>
</protein>
<reference evidence="2 3" key="1">
    <citation type="submission" date="2018-03" db="EMBL/GenBank/DDBJ databases">
        <title>Draft genome sequence of Rohu Carp (Labeo rohita).</title>
        <authorList>
            <person name="Das P."/>
            <person name="Kushwaha B."/>
            <person name="Joshi C.G."/>
            <person name="Kumar D."/>
            <person name="Nagpure N.S."/>
            <person name="Sahoo L."/>
            <person name="Das S.P."/>
            <person name="Bit A."/>
            <person name="Patnaik S."/>
            <person name="Meher P.K."/>
            <person name="Jayasankar P."/>
            <person name="Koringa P.G."/>
            <person name="Patel N.V."/>
            <person name="Hinsu A.T."/>
            <person name="Kumar R."/>
            <person name="Pandey M."/>
            <person name="Agarwal S."/>
            <person name="Srivastava S."/>
            <person name="Singh M."/>
            <person name="Iquebal M.A."/>
            <person name="Jaiswal S."/>
            <person name="Angadi U.B."/>
            <person name="Kumar N."/>
            <person name="Raza M."/>
            <person name="Shah T.M."/>
            <person name="Rai A."/>
            <person name="Jena J.K."/>
        </authorList>
    </citation>
    <scope>NUCLEOTIDE SEQUENCE [LARGE SCALE GENOMIC DNA]</scope>
    <source>
        <strain evidence="2">DASCIFA01</strain>
        <tissue evidence="2">Testis</tissue>
    </source>
</reference>
<accession>A0A498MZK0</accession>
<evidence type="ECO:0000313" key="3">
    <source>
        <dbReference type="Proteomes" id="UP000290572"/>
    </source>
</evidence>
<keyword evidence="3" id="KW-1185">Reference proteome</keyword>
<organism evidence="2 3">
    <name type="scientific">Labeo rohita</name>
    <name type="common">Indian major carp</name>
    <name type="synonym">Cyprinus rohita</name>
    <dbReference type="NCBI Taxonomy" id="84645"/>
    <lineage>
        <taxon>Eukaryota</taxon>
        <taxon>Metazoa</taxon>
        <taxon>Chordata</taxon>
        <taxon>Craniata</taxon>
        <taxon>Vertebrata</taxon>
        <taxon>Euteleostomi</taxon>
        <taxon>Actinopterygii</taxon>
        <taxon>Neopterygii</taxon>
        <taxon>Teleostei</taxon>
        <taxon>Ostariophysi</taxon>
        <taxon>Cypriniformes</taxon>
        <taxon>Cyprinidae</taxon>
        <taxon>Labeoninae</taxon>
        <taxon>Labeonini</taxon>
        <taxon>Labeo</taxon>
    </lineage>
</organism>
<dbReference type="AlphaFoldDB" id="A0A498MZK0"/>
<feature type="region of interest" description="Disordered" evidence="1">
    <location>
        <begin position="82"/>
        <end position="115"/>
    </location>
</feature>
<evidence type="ECO:0000256" key="1">
    <source>
        <dbReference type="SAM" id="MobiDB-lite"/>
    </source>
</evidence>
<name>A0A498MZK0_LABRO</name>
<dbReference type="EMBL" id="QBIY01012259">
    <property type="protein sequence ID" value="RXN25941.1"/>
    <property type="molecule type" value="Genomic_DNA"/>
</dbReference>
<gene>
    <name evidence="2" type="ORF">ROHU_021146</name>
</gene>
<proteinExistence type="predicted"/>
<comment type="caution">
    <text evidence="2">The sequence shown here is derived from an EMBL/GenBank/DDBJ whole genome shotgun (WGS) entry which is preliminary data.</text>
</comment>
<sequence length="115" mass="12660">MGPSVRMYCAWERVSVSFTSTTTTLRQHGKSATLAAGTTSPAKVNTACYRMHVPHRIEHHCRDPLLSTVPVGNAGVWQTPYAPPLMLPSTQSERGTKLAQTDAHPGRRKEHGQRL</sequence>
<dbReference type="Proteomes" id="UP000290572">
    <property type="component" value="Unassembled WGS sequence"/>
</dbReference>
<evidence type="ECO:0000313" key="2">
    <source>
        <dbReference type="EMBL" id="RXN25941.1"/>
    </source>
</evidence>
<feature type="compositionally biased region" description="Basic residues" evidence="1">
    <location>
        <begin position="106"/>
        <end position="115"/>
    </location>
</feature>